<dbReference type="EMBL" id="QOIM01000040">
    <property type="protein sequence ID" value="RCG15745.1"/>
    <property type="molecule type" value="Genomic_DNA"/>
</dbReference>
<feature type="region of interest" description="Disordered" evidence="1">
    <location>
        <begin position="231"/>
        <end position="265"/>
    </location>
</feature>
<dbReference type="SUPFAM" id="SSF53335">
    <property type="entry name" value="S-adenosyl-L-methionine-dependent methyltransferases"/>
    <property type="match status" value="1"/>
</dbReference>
<organism evidence="2 3">
    <name type="scientific">Streptomyces reniochalinae</name>
    <dbReference type="NCBI Taxonomy" id="2250578"/>
    <lineage>
        <taxon>Bacteria</taxon>
        <taxon>Bacillati</taxon>
        <taxon>Actinomycetota</taxon>
        <taxon>Actinomycetes</taxon>
        <taxon>Kitasatosporales</taxon>
        <taxon>Streptomycetaceae</taxon>
        <taxon>Streptomyces</taxon>
    </lineage>
</organism>
<proteinExistence type="predicted"/>
<dbReference type="Proteomes" id="UP000253507">
    <property type="component" value="Unassembled WGS sequence"/>
</dbReference>
<dbReference type="OrthoDB" id="9816424at2"/>
<evidence type="ECO:0000313" key="2">
    <source>
        <dbReference type="EMBL" id="RCG15745.1"/>
    </source>
</evidence>
<dbReference type="GO" id="GO:0032259">
    <property type="term" value="P:methylation"/>
    <property type="evidence" value="ECO:0007669"/>
    <property type="project" value="UniProtKB-KW"/>
</dbReference>
<keyword evidence="2" id="KW-0489">Methyltransferase</keyword>
<sequence>MHTPHDPHGDPGSGDGASLTELAQLHGSDKWGTHRYTTHYERHFHPLRHLPLRVLEIGVGGHDDPEAGGASLRMWRDYFPHARVYGVDVFDKSPLDEARIRTFQGHQADEDFLDHVIAQTGPLDLVVDDGSHINRDVLASFRKLFPVLREGGFYVVEDTQTAYWPGYGGSSTELGDTTTSMGFLKTLVDGLNYEEFLLPDYTPRYTDSTVVAAHFYHNLALIQKGENTEGTLPMSRARVPTVDLSVPQSRARTRERRTDDPTTNH</sequence>
<reference evidence="2 3" key="1">
    <citation type="submission" date="2018-06" db="EMBL/GenBank/DDBJ databases">
        <title>Streptomyces reniochalinae sp. nov. and Streptomyces diacarnus sp. nov. from marine sponges.</title>
        <authorList>
            <person name="Li L."/>
        </authorList>
    </citation>
    <scope>NUCLEOTIDE SEQUENCE [LARGE SCALE GENOMIC DNA]</scope>
    <source>
        <strain evidence="2 3">LHW50302</strain>
    </source>
</reference>
<keyword evidence="3" id="KW-1185">Reference proteome</keyword>
<dbReference type="InterPro" id="IPR029063">
    <property type="entry name" value="SAM-dependent_MTases_sf"/>
</dbReference>
<dbReference type="AlphaFoldDB" id="A0A367EDM7"/>
<dbReference type="CDD" id="cd02440">
    <property type="entry name" value="AdoMet_MTases"/>
    <property type="match status" value="1"/>
</dbReference>
<name>A0A367EDM7_9ACTN</name>
<dbReference type="Gene3D" id="3.40.50.150">
    <property type="entry name" value="Vaccinia Virus protein VP39"/>
    <property type="match status" value="1"/>
</dbReference>
<accession>A0A367EDM7</accession>
<keyword evidence="2" id="KW-0808">Transferase</keyword>
<evidence type="ECO:0000313" key="3">
    <source>
        <dbReference type="Proteomes" id="UP000253507"/>
    </source>
</evidence>
<dbReference type="RefSeq" id="WP_114017412.1">
    <property type="nucleotide sequence ID" value="NZ_QOIM01000040.1"/>
</dbReference>
<comment type="caution">
    <text evidence="2">The sequence shown here is derived from an EMBL/GenBank/DDBJ whole genome shotgun (WGS) entry which is preliminary data.</text>
</comment>
<feature type="compositionally biased region" description="Basic and acidic residues" evidence="1">
    <location>
        <begin position="256"/>
        <end position="265"/>
    </location>
</feature>
<dbReference type="GO" id="GO:0008168">
    <property type="term" value="F:methyltransferase activity"/>
    <property type="evidence" value="ECO:0007669"/>
    <property type="project" value="UniProtKB-KW"/>
</dbReference>
<gene>
    <name evidence="2" type="ORF">DQ392_21950</name>
</gene>
<evidence type="ECO:0000256" key="1">
    <source>
        <dbReference type="SAM" id="MobiDB-lite"/>
    </source>
</evidence>
<protein>
    <submittedName>
        <fullName evidence="2">Class I SAM-dependent methyltransferase</fullName>
    </submittedName>
</protein>